<comment type="caution">
    <text evidence="1">The sequence shown here is derived from an EMBL/GenBank/DDBJ whole genome shotgun (WGS) entry which is preliminary data.</text>
</comment>
<keyword evidence="2" id="KW-1185">Reference proteome</keyword>
<sequence length="104" mass="12333">MLIWGNSMTKMEFELNQALHLFLRTGGKKNRRNQAEKMRSFCREIQKQDPKISSLGQIGRKQVNEFWRRNNHLAPSTKLAYYYAINHIWQNILRRASSPPKSDN</sequence>
<proteinExistence type="predicted"/>
<gene>
    <name evidence="1" type="ORF">OJ16_08845</name>
</gene>
<name>A0A0C2NIA3_9VIBR</name>
<accession>A0A0C2NIA3</accession>
<accession>A0A0C2NPM1</accession>
<organism evidence="1 2">
    <name type="scientific">Vibrio renipiscarius</name>
    <dbReference type="NCBI Taxonomy" id="1461322"/>
    <lineage>
        <taxon>Bacteria</taxon>
        <taxon>Pseudomonadati</taxon>
        <taxon>Pseudomonadota</taxon>
        <taxon>Gammaproteobacteria</taxon>
        <taxon>Vibrionales</taxon>
        <taxon>Vibrionaceae</taxon>
        <taxon>Vibrio</taxon>
    </lineage>
</organism>
<dbReference type="OrthoDB" id="116430at135623"/>
<protein>
    <recommendedName>
        <fullName evidence="3">Integrase</fullName>
    </recommendedName>
</protein>
<dbReference type="Proteomes" id="UP000031672">
    <property type="component" value="Unassembled WGS sequence"/>
</dbReference>
<dbReference type="AlphaFoldDB" id="A0A0C2NIA3"/>
<evidence type="ECO:0008006" key="3">
    <source>
        <dbReference type="Google" id="ProtNLM"/>
    </source>
</evidence>
<evidence type="ECO:0000313" key="1">
    <source>
        <dbReference type="EMBL" id="KII79256.1"/>
    </source>
</evidence>
<evidence type="ECO:0000313" key="2">
    <source>
        <dbReference type="Proteomes" id="UP000031672"/>
    </source>
</evidence>
<dbReference type="EMBL" id="JTKH01000010">
    <property type="protein sequence ID" value="KII79256.1"/>
    <property type="molecule type" value="Genomic_DNA"/>
</dbReference>
<reference evidence="1 2" key="1">
    <citation type="submission" date="2014-11" db="EMBL/GenBank/DDBJ databases">
        <title>Draft Genome Sequence of Vibrio piscirenalis strains CECT 8603T and CECT 8604, two marine Gammaproteobacterium isolated from cultured gilthead sea bream (Sparus aurata).</title>
        <authorList>
            <person name="Arahal D.R."/>
            <person name="Rodrigo-Torres L."/>
            <person name="Lucena T."/>
            <person name="Pujalte M.J."/>
        </authorList>
    </citation>
    <scope>NUCLEOTIDE SEQUENCE [LARGE SCALE GENOMIC DNA]</scope>
    <source>
        <strain evidence="1 2">DCR 1-4-2</strain>
    </source>
</reference>